<dbReference type="PANTHER" id="PTHR24367:SF318">
    <property type="entry name" value="LEUCINE-RICH GLIOMA-INACTIVATED PROTEIN 1-LIKE"/>
    <property type="match status" value="1"/>
</dbReference>
<reference evidence="5" key="1">
    <citation type="journal article" date="2008" name="Nature">
        <title>The amphioxus genome and the evolution of the chordate karyotype.</title>
        <authorList>
            <consortium name="US DOE Joint Genome Institute (JGI-PGF)"/>
            <person name="Putnam N.H."/>
            <person name="Butts T."/>
            <person name="Ferrier D.E.K."/>
            <person name="Furlong R.F."/>
            <person name="Hellsten U."/>
            <person name="Kawashima T."/>
            <person name="Robinson-Rechavi M."/>
            <person name="Shoguchi E."/>
            <person name="Terry A."/>
            <person name="Yu J.-K."/>
            <person name="Benito-Gutierrez E.L."/>
            <person name="Dubchak I."/>
            <person name="Garcia-Fernandez J."/>
            <person name="Gibson-Brown J.J."/>
            <person name="Grigoriev I.V."/>
            <person name="Horton A.C."/>
            <person name="de Jong P.J."/>
            <person name="Jurka J."/>
            <person name="Kapitonov V.V."/>
            <person name="Kohara Y."/>
            <person name="Kuroki Y."/>
            <person name="Lindquist E."/>
            <person name="Lucas S."/>
            <person name="Osoegawa K."/>
            <person name="Pennacchio L.A."/>
            <person name="Salamov A.A."/>
            <person name="Satou Y."/>
            <person name="Sauka-Spengler T."/>
            <person name="Schmutz J."/>
            <person name="Shin-I T."/>
            <person name="Toyoda A."/>
            <person name="Bronner-Fraser M."/>
            <person name="Fujiyama A."/>
            <person name="Holland L.Z."/>
            <person name="Holland P.W.H."/>
            <person name="Satoh N."/>
            <person name="Rokhsar D.S."/>
        </authorList>
    </citation>
    <scope>NUCLEOTIDE SEQUENCE [LARGE SCALE GENOMIC DNA]</scope>
    <source>
        <strain evidence="5">S238N-H82</strain>
        <tissue evidence="5">Testes</tissue>
    </source>
</reference>
<dbReference type="SUPFAM" id="SSF52058">
    <property type="entry name" value="L domain-like"/>
    <property type="match status" value="1"/>
</dbReference>
<dbReference type="Pfam" id="PF13855">
    <property type="entry name" value="LRR_8"/>
    <property type="match status" value="1"/>
</dbReference>
<dbReference type="InterPro" id="IPR032675">
    <property type="entry name" value="LRR_dom_sf"/>
</dbReference>
<dbReference type="Gene3D" id="3.80.10.10">
    <property type="entry name" value="Ribonuclease Inhibitor"/>
    <property type="match status" value="1"/>
</dbReference>
<proteinExistence type="predicted"/>
<dbReference type="InterPro" id="IPR003591">
    <property type="entry name" value="Leu-rich_rpt_typical-subtyp"/>
</dbReference>
<dbReference type="SMART" id="SM00369">
    <property type="entry name" value="LRR_TYP"/>
    <property type="match status" value="3"/>
</dbReference>
<dbReference type="InParanoid" id="C3YKH7"/>
<evidence type="ECO:0000256" key="2">
    <source>
        <dbReference type="ARBA" id="ARBA00022737"/>
    </source>
</evidence>
<protein>
    <recommendedName>
        <fullName evidence="6">LRRCT domain-containing protein</fullName>
    </recommendedName>
</protein>
<evidence type="ECO:0000256" key="4">
    <source>
        <dbReference type="SAM" id="SignalP"/>
    </source>
</evidence>
<keyword evidence="1" id="KW-0433">Leucine-rich repeat</keyword>
<dbReference type="AlphaFoldDB" id="C3YKH7"/>
<dbReference type="PANTHER" id="PTHR24367">
    <property type="entry name" value="LEUCINE-RICH REPEAT-CONTAINING PROTEIN"/>
    <property type="match status" value="1"/>
</dbReference>
<dbReference type="eggNOG" id="KOG4237">
    <property type="taxonomic scope" value="Eukaryota"/>
</dbReference>
<keyword evidence="2" id="KW-0677">Repeat</keyword>
<gene>
    <name evidence="5" type="ORF">BRAFLDRAFT_93378</name>
</gene>
<keyword evidence="3" id="KW-0812">Transmembrane</keyword>
<dbReference type="InterPro" id="IPR001611">
    <property type="entry name" value="Leu-rich_rpt"/>
</dbReference>
<accession>C3YKH7</accession>
<feature type="transmembrane region" description="Helical" evidence="3">
    <location>
        <begin position="377"/>
        <end position="401"/>
    </location>
</feature>
<organism>
    <name type="scientific">Branchiostoma floridae</name>
    <name type="common">Florida lancelet</name>
    <name type="synonym">Amphioxus</name>
    <dbReference type="NCBI Taxonomy" id="7739"/>
    <lineage>
        <taxon>Eukaryota</taxon>
        <taxon>Metazoa</taxon>
        <taxon>Chordata</taxon>
        <taxon>Cephalochordata</taxon>
        <taxon>Leptocardii</taxon>
        <taxon>Amphioxiformes</taxon>
        <taxon>Branchiostomatidae</taxon>
        <taxon>Branchiostoma</taxon>
    </lineage>
</organism>
<dbReference type="InterPro" id="IPR051295">
    <property type="entry name" value="LGI_related"/>
</dbReference>
<keyword evidence="3" id="KW-1133">Transmembrane helix</keyword>
<evidence type="ECO:0000256" key="3">
    <source>
        <dbReference type="SAM" id="Phobius"/>
    </source>
</evidence>
<evidence type="ECO:0008006" key="6">
    <source>
        <dbReference type="Google" id="ProtNLM"/>
    </source>
</evidence>
<sequence length="661" mass="72602">MKMSQSKMLLLFVLISNHLLILFVPVSSQRCPDSCFTDFLGVSRRVLKYDCPDKNGEGSPCSWEGQGGTYSFPVCLDAVPTGFNKNTRSILITAVRNPTLLERSFPNISSIRVLFLEITKTNISTIQPGAFRGLSYVIKIYLQANRITSLEADTFVGLESLTHLFLDKNSIAAISQHAFRGLPLLKVVQLSHNCLRFLPVDAILQLKAFTLVNLATNHIATINSSVLRLRHFRLVVTDNRLRCDESLTWFICNLQAHKLEFILSQHSLSCASPAHLRDALLTTMGRDVSQTSTYRSLQGTGSVPCGKLSVTTAEIISAGLKTVNMYNETVPTEHYYTETPYTINMAVSEHTTGMGQTHIIFLGKNPTVNEHERTTQLLLMVCAVVVPLLLVLASGFVIFFCGGKCLDPNNIPVGTTEENPASSKADGSHHIEPYAVVYDDSVELHTPVTSSATGRPGNPPTSEDDYTIQPYAVSYMDVSGKGVNGKLPPYATTTLSHDQTSEDNDDIQPYAVTYMDVSGKGKNGKLPPYATTTLARDHTTEDRDTIQPHTVTCIGSPGQNNTSKIHPYASIYPDSLQVARNRSMTMENITNEQETNVKQPVAHSMALSLPTDVAIELKYEKGHLFTTVGRGPYGVEDRKEMSASGVLYNTATEDNSTSHIL</sequence>
<feature type="chain" id="PRO_5002933812" description="LRRCT domain-containing protein" evidence="4">
    <location>
        <begin position="29"/>
        <end position="661"/>
    </location>
</feature>
<evidence type="ECO:0000313" key="5">
    <source>
        <dbReference type="EMBL" id="EEN59221.1"/>
    </source>
</evidence>
<keyword evidence="3" id="KW-0472">Membrane</keyword>
<dbReference type="EMBL" id="GG666522">
    <property type="protein sequence ID" value="EEN59221.1"/>
    <property type="molecule type" value="Genomic_DNA"/>
</dbReference>
<evidence type="ECO:0000256" key="1">
    <source>
        <dbReference type="ARBA" id="ARBA00022614"/>
    </source>
</evidence>
<name>C3YKH7_BRAFL</name>
<keyword evidence="4" id="KW-0732">Signal</keyword>
<feature type="signal peptide" evidence="4">
    <location>
        <begin position="1"/>
        <end position="28"/>
    </location>
</feature>